<evidence type="ECO:0000256" key="1">
    <source>
        <dbReference type="SAM" id="Phobius"/>
    </source>
</evidence>
<dbReference type="EMBL" id="ATBP01001532">
    <property type="protein sequence ID" value="ETR67154.1"/>
    <property type="molecule type" value="Genomic_DNA"/>
</dbReference>
<evidence type="ECO:0000313" key="3">
    <source>
        <dbReference type="Proteomes" id="UP000189670"/>
    </source>
</evidence>
<dbReference type="Proteomes" id="UP000189670">
    <property type="component" value="Unassembled WGS sequence"/>
</dbReference>
<dbReference type="InterPro" id="IPR036034">
    <property type="entry name" value="PDZ_sf"/>
</dbReference>
<keyword evidence="1" id="KW-1133">Transmembrane helix</keyword>
<dbReference type="AlphaFoldDB" id="A0A1V1NX73"/>
<dbReference type="Gene3D" id="2.30.42.10">
    <property type="match status" value="1"/>
</dbReference>
<feature type="transmembrane region" description="Helical" evidence="1">
    <location>
        <begin position="20"/>
        <end position="39"/>
    </location>
</feature>
<accession>A0A1V1NX73</accession>
<keyword evidence="1" id="KW-0472">Membrane</keyword>
<name>A0A1V1NX73_9BACT</name>
<evidence type="ECO:0000313" key="2">
    <source>
        <dbReference type="EMBL" id="ETR67154.1"/>
    </source>
</evidence>
<feature type="non-terminal residue" evidence="2">
    <location>
        <position position="1"/>
    </location>
</feature>
<gene>
    <name evidence="2" type="ORF">OMM_11897</name>
</gene>
<proteinExistence type="predicted"/>
<protein>
    <recommendedName>
        <fullName evidence="4">PDZ domain-containing protein</fullName>
    </recommendedName>
</protein>
<sequence length="711" mass="79277">FIYTRKLKSPILFNNYKHGLMKTMFMISFAVIVLFMPILSGASDAIKPASEQPFLGVYLSPQTDLKEYGQKFSGQKGLYIPLVLYQSAAEDAGMLKGDVILKYDNRTFDDTSKSKLLKTFKNYIRDDKNIHDSLKLHILRKKQFYKGTVNKQDIPETPYHADDFTGTIEDLLPGETISVSIYKEVEELTITAILGRKPHMRDMAPPSNAQLFPHYENYTNPDIQAIDQMIHHHSLKDAYDDLIKRLSEDEWWDDGFRTSFFRYVHRDPKKFPIMADDLTNKLAQSVSEKISPVALNQIAANLMDVTGNFTNHSLLNIHAESCAVLLTQIIGYHRQLEKLYQQAFAQLTLSEKEMLKNEVPQIMERFVDHYYLDIDADVAEMKYHRQISALGRKIQYPYLYQASCLLQELSEPQVLSAFAQFGQISPLFQEPPENLGISGDVLCIRKINSQYIVIGGPGVTRYTKPVSWIIDLGGDDLYLNNAGAATFDNQISIVIDLQGNDQYTATENWAQGAGFMGFGLLVDRRGQDHYTANRLSQGCAVMGIGHLIDLQGDDQYHGQELHQGIAFWGFGTLIDQSGNDTYDGALFAQAVGGTYGLGILVDTDGNDTYYASGKHKSSYDTDGIFRGSSQGFGIGFRGIASGGIGILLDIKGKDQFMAGNFSQGGGYFFGLGILKNAGKESDTYLATRYGQGFSAHSAAGILIDDGGNDIY</sequence>
<organism evidence="2 3">
    <name type="scientific">Candidatus Magnetoglobus multicellularis str. Araruama</name>
    <dbReference type="NCBI Taxonomy" id="890399"/>
    <lineage>
        <taxon>Bacteria</taxon>
        <taxon>Pseudomonadati</taxon>
        <taxon>Thermodesulfobacteriota</taxon>
        <taxon>Desulfobacteria</taxon>
        <taxon>Desulfobacterales</taxon>
        <taxon>Desulfobacteraceae</taxon>
        <taxon>Candidatus Magnetoglobus</taxon>
    </lineage>
</organism>
<dbReference type="SUPFAM" id="SSF50156">
    <property type="entry name" value="PDZ domain-like"/>
    <property type="match status" value="1"/>
</dbReference>
<keyword evidence="1" id="KW-0812">Transmembrane</keyword>
<feature type="non-terminal residue" evidence="2">
    <location>
        <position position="711"/>
    </location>
</feature>
<reference evidence="3" key="1">
    <citation type="submission" date="2012-11" db="EMBL/GenBank/DDBJ databases">
        <authorList>
            <person name="Lucero-Rivera Y.E."/>
            <person name="Tovar-Ramirez D."/>
        </authorList>
    </citation>
    <scope>NUCLEOTIDE SEQUENCE [LARGE SCALE GENOMIC DNA]</scope>
    <source>
        <strain evidence="3">Araruama</strain>
    </source>
</reference>
<evidence type="ECO:0008006" key="4">
    <source>
        <dbReference type="Google" id="ProtNLM"/>
    </source>
</evidence>
<comment type="caution">
    <text evidence="2">The sequence shown here is derived from an EMBL/GenBank/DDBJ whole genome shotgun (WGS) entry which is preliminary data.</text>
</comment>